<dbReference type="AlphaFoldDB" id="A0A9P9Y409"/>
<gene>
    <name evidence="3" type="ORF">J7T54_000866</name>
</gene>
<protein>
    <recommendedName>
        <fullName evidence="2">Aminotransferase class I/classII large domain-containing protein</fullName>
    </recommendedName>
</protein>
<comment type="caution">
    <text evidence="3">The sequence shown here is derived from an EMBL/GenBank/DDBJ whole genome shotgun (WGS) entry which is preliminary data.</text>
</comment>
<dbReference type="Pfam" id="PF00155">
    <property type="entry name" value="Aminotran_1_2"/>
    <property type="match status" value="1"/>
</dbReference>
<keyword evidence="1" id="KW-0175">Coiled coil</keyword>
<dbReference type="Gene3D" id="3.90.1150.10">
    <property type="entry name" value="Aspartate Aminotransferase, domain 1"/>
    <property type="match status" value="1"/>
</dbReference>
<dbReference type="SUPFAM" id="SSF53383">
    <property type="entry name" value="PLP-dependent transferases"/>
    <property type="match status" value="1"/>
</dbReference>
<dbReference type="PANTHER" id="PTHR42858">
    <property type="entry name" value="AMINOTRANSFERASE"/>
    <property type="match status" value="1"/>
</dbReference>
<evidence type="ECO:0000259" key="2">
    <source>
        <dbReference type="Pfam" id="PF00155"/>
    </source>
</evidence>
<dbReference type="OrthoDB" id="7042322at2759"/>
<organism evidence="3 4">
    <name type="scientific">Emericellopsis cladophorae</name>
    <dbReference type="NCBI Taxonomy" id="2686198"/>
    <lineage>
        <taxon>Eukaryota</taxon>
        <taxon>Fungi</taxon>
        <taxon>Dikarya</taxon>
        <taxon>Ascomycota</taxon>
        <taxon>Pezizomycotina</taxon>
        <taxon>Sordariomycetes</taxon>
        <taxon>Hypocreomycetidae</taxon>
        <taxon>Hypocreales</taxon>
        <taxon>Bionectriaceae</taxon>
        <taxon>Emericellopsis</taxon>
    </lineage>
</organism>
<feature type="coiled-coil region" evidence="1">
    <location>
        <begin position="413"/>
        <end position="440"/>
    </location>
</feature>
<evidence type="ECO:0000313" key="4">
    <source>
        <dbReference type="Proteomes" id="UP001055219"/>
    </source>
</evidence>
<proteinExistence type="predicted"/>
<dbReference type="Proteomes" id="UP001055219">
    <property type="component" value="Unassembled WGS sequence"/>
</dbReference>
<dbReference type="InterPro" id="IPR004839">
    <property type="entry name" value="Aminotransferase_I/II_large"/>
</dbReference>
<evidence type="ECO:0000313" key="3">
    <source>
        <dbReference type="EMBL" id="KAI6782723.1"/>
    </source>
</evidence>
<dbReference type="InterPro" id="IPR015424">
    <property type="entry name" value="PyrdxlP-dep_Trfase"/>
</dbReference>
<dbReference type="Gene3D" id="3.40.640.10">
    <property type="entry name" value="Type I PLP-dependent aspartate aminotransferase-like (Major domain)"/>
    <property type="match status" value="1"/>
</dbReference>
<dbReference type="EMBL" id="JAGIXG020000011">
    <property type="protein sequence ID" value="KAI6782723.1"/>
    <property type="molecule type" value="Genomic_DNA"/>
</dbReference>
<reference evidence="3" key="1">
    <citation type="journal article" date="2021" name="J Fungi (Basel)">
        <title>Genomic and Metabolomic Analyses of the Marine Fungus Emericellopsis cladophorae: Insights into Saltwater Adaptability Mechanisms and Its Biosynthetic Potential.</title>
        <authorList>
            <person name="Goncalves M.F.M."/>
            <person name="Hilario S."/>
            <person name="Van de Peer Y."/>
            <person name="Esteves A.C."/>
            <person name="Alves A."/>
        </authorList>
    </citation>
    <scope>NUCLEOTIDE SEQUENCE</scope>
    <source>
        <strain evidence="3">MUM 19.33</strain>
    </source>
</reference>
<sequence>MESSQPERPINLMRGWPAASVLPTDLLTKASATVLSDSSVSTPALEYGPDAGYLPLRKSMSKWLSRHFNVEEDINRICITGGASQSIANILISYADSLVTKGFWVVAPCYHLVCPIFEDAGFAGRLRGVREDEHGIDPVELEAEIQRLERSERNAPDQPPSKDVPGRKLYRHIIYVVSTSSNPSGKTLPLERRTALVNLARKYDALLISDDVYDFLQWPLSRSSPLDWTPEMRLPRLADIDRELGVEGFGNAVSNGSFSKIAAPGMRTGWIEASPAFSKGMSMQGSTKSGGAPSQFSAAVLSVMVQDGSLEKHVNEVIRPQLRDRHLSLITAIQQYIPQARISASSYAGADVFGGFFVWFTVNIGLSTQLVAQAALKEGNLVIGSGGIFAVSGDKSGPRFDDKIRLCFAWEPVDSLIEGVKRLANLLDRMERNKELYQKTYTQSMGQDWVTANK</sequence>
<dbReference type="InterPro" id="IPR015422">
    <property type="entry name" value="PyrdxlP-dep_Trfase_small"/>
</dbReference>
<reference evidence="3" key="2">
    <citation type="submission" date="2022-07" db="EMBL/GenBank/DDBJ databases">
        <authorList>
            <person name="Goncalves M.F.M."/>
            <person name="Hilario S."/>
            <person name="Van De Peer Y."/>
            <person name="Esteves A.C."/>
            <person name="Alves A."/>
        </authorList>
    </citation>
    <scope>NUCLEOTIDE SEQUENCE</scope>
    <source>
        <strain evidence="3">MUM 19.33</strain>
    </source>
</reference>
<dbReference type="CDD" id="cd00609">
    <property type="entry name" value="AAT_like"/>
    <property type="match status" value="1"/>
</dbReference>
<dbReference type="PANTHER" id="PTHR42858:SF1">
    <property type="entry name" value="LD15494P"/>
    <property type="match status" value="1"/>
</dbReference>
<dbReference type="GO" id="GO:0030170">
    <property type="term" value="F:pyridoxal phosphate binding"/>
    <property type="evidence" value="ECO:0007669"/>
    <property type="project" value="InterPro"/>
</dbReference>
<evidence type="ECO:0000256" key="1">
    <source>
        <dbReference type="SAM" id="Coils"/>
    </source>
</evidence>
<dbReference type="InterPro" id="IPR015421">
    <property type="entry name" value="PyrdxlP-dep_Trfase_major"/>
</dbReference>
<dbReference type="GO" id="GO:0047536">
    <property type="term" value="F:2-aminoadipate transaminase activity"/>
    <property type="evidence" value="ECO:0007669"/>
    <property type="project" value="TreeGrafter"/>
</dbReference>
<accession>A0A9P9Y409</accession>
<feature type="domain" description="Aminotransferase class I/classII large" evidence="2">
    <location>
        <begin position="41"/>
        <end position="409"/>
    </location>
</feature>
<dbReference type="GeneID" id="75827385"/>
<name>A0A9P9Y409_9HYPO</name>
<keyword evidence="4" id="KW-1185">Reference proteome</keyword>
<dbReference type="RefSeq" id="XP_051363579.1">
    <property type="nucleotide sequence ID" value="XM_051504899.1"/>
</dbReference>